<organism evidence="2">
    <name type="scientific">marine sediment metagenome</name>
    <dbReference type="NCBI Taxonomy" id="412755"/>
    <lineage>
        <taxon>unclassified sequences</taxon>
        <taxon>metagenomes</taxon>
        <taxon>ecological metagenomes</taxon>
    </lineage>
</organism>
<name>X0XW24_9ZZZZ</name>
<feature type="domain" description="Integrase DNA-binding" evidence="1">
    <location>
        <begin position="3"/>
        <end position="76"/>
    </location>
</feature>
<feature type="non-terminal residue" evidence="2">
    <location>
        <position position="77"/>
    </location>
</feature>
<dbReference type="EMBL" id="BARS01046226">
    <property type="protein sequence ID" value="GAG40788.1"/>
    <property type="molecule type" value="Genomic_DNA"/>
</dbReference>
<comment type="caution">
    <text evidence="2">The sequence shown here is derived from an EMBL/GenBank/DDBJ whole genome shotgun (WGS) entry which is preliminary data.</text>
</comment>
<accession>X0XW24</accession>
<gene>
    <name evidence="2" type="ORF">S01H1_69606</name>
</gene>
<reference evidence="2" key="1">
    <citation type="journal article" date="2014" name="Front. Microbiol.">
        <title>High frequency of phylogenetically diverse reductive dehalogenase-homologous genes in deep subseafloor sedimentary metagenomes.</title>
        <authorList>
            <person name="Kawai M."/>
            <person name="Futagami T."/>
            <person name="Toyoda A."/>
            <person name="Takaki Y."/>
            <person name="Nishi S."/>
            <person name="Hori S."/>
            <person name="Arai W."/>
            <person name="Tsubouchi T."/>
            <person name="Morono Y."/>
            <person name="Uchiyama I."/>
            <person name="Ito T."/>
            <person name="Fujiyama A."/>
            <person name="Inagaki F."/>
            <person name="Takami H."/>
        </authorList>
    </citation>
    <scope>NUCLEOTIDE SEQUENCE</scope>
    <source>
        <strain evidence="2">Expedition CK06-06</strain>
    </source>
</reference>
<proteinExistence type="predicted"/>
<evidence type="ECO:0000259" key="1">
    <source>
        <dbReference type="Pfam" id="PF13356"/>
    </source>
</evidence>
<dbReference type="InterPro" id="IPR038488">
    <property type="entry name" value="Integrase_DNA-bd_sf"/>
</dbReference>
<dbReference type="Gene3D" id="3.30.160.390">
    <property type="entry name" value="Integrase, DNA-binding domain"/>
    <property type="match status" value="1"/>
</dbReference>
<protein>
    <recommendedName>
        <fullName evidence="1">Integrase DNA-binding domain-containing protein</fullName>
    </recommendedName>
</protein>
<dbReference type="AlphaFoldDB" id="X0XW24"/>
<evidence type="ECO:0000313" key="2">
    <source>
        <dbReference type="EMBL" id="GAG40788.1"/>
    </source>
</evidence>
<dbReference type="InterPro" id="IPR025166">
    <property type="entry name" value="Integrase_DNA_bind_dom"/>
</dbReference>
<dbReference type="Pfam" id="PF13356">
    <property type="entry name" value="Arm-DNA-bind_3"/>
    <property type="match status" value="1"/>
</dbReference>
<sequence length="77" mass="8657">MQLTEKAVLALKFDGKRRVVWDDGDLRFGVSIGKASRVYVVDYTFDGRRRRMTLGKTAEIKLEIARGLAGDALAEVR</sequence>